<name>A0AA88UNH3_9ASTE</name>
<dbReference type="Pfam" id="PF01764">
    <property type="entry name" value="Lipase_3"/>
    <property type="match status" value="1"/>
</dbReference>
<organism evidence="3 4">
    <name type="scientific">Escallonia rubra</name>
    <dbReference type="NCBI Taxonomy" id="112253"/>
    <lineage>
        <taxon>Eukaryota</taxon>
        <taxon>Viridiplantae</taxon>
        <taxon>Streptophyta</taxon>
        <taxon>Embryophyta</taxon>
        <taxon>Tracheophyta</taxon>
        <taxon>Spermatophyta</taxon>
        <taxon>Magnoliopsida</taxon>
        <taxon>eudicotyledons</taxon>
        <taxon>Gunneridae</taxon>
        <taxon>Pentapetalae</taxon>
        <taxon>asterids</taxon>
        <taxon>campanulids</taxon>
        <taxon>Escalloniales</taxon>
        <taxon>Escalloniaceae</taxon>
        <taxon>Escallonia</taxon>
    </lineage>
</organism>
<sequence length="595" mass="66345">MVTNRVFRLSGPFHLTVVDWKNKHHRRSIAASLVKGVYTLERDRQENRHGPCALAPPWWEFFHFQLFRVLDVRSNLKVILNRLEESSRFRLAMQAVKDMVALAGAANIWLAGHSLGSAIALLAGRNMVKMGLNLESYLFNPPFISVPIEHIKHEKLKHGVRFLFSATKAGFAVVVNGQSQSSQRQYPFAALSSWKPYLFVNSSDLICSGYIGYFEHREKMVTIGAEAIGRLATQNSAISLLSRALGKEMEPSHLLPSAYMTINRCPCSFKQAHGIQQWKNIHHRRSIAVSLVQGVYTLECDRQENRQGPYALAPPGGTFSISTDHSIFGAIYEFRFPSSYPNHFGQHQNPPRYVIAFRGTIPKSSTRSQDLMLDLKVIRNRLKESSRFLRAMQAVQDTVAFAGAANTWLAGHSLGSAIALLAGRNMVKMGCHLESYLFNPPFISAPVERIKHEKLKHGVRFLSSAITAGLAVAVNGRGQSSQTGYPYAALSTWIPYLFVNPSDPICSEYISYFEHRGKMVTFGAGAIGRLATQNSVASLLSGALGKEMEPSHLLPSAYMTVNRCPCSDIKQAHGIQQWWKLETTSTLAARLHQFT</sequence>
<evidence type="ECO:0000256" key="1">
    <source>
        <dbReference type="ARBA" id="ARBA00022801"/>
    </source>
</evidence>
<evidence type="ECO:0000313" key="3">
    <source>
        <dbReference type="EMBL" id="KAK2988636.1"/>
    </source>
</evidence>
<dbReference type="PANTHER" id="PTHR31479:SF4">
    <property type="entry name" value="FUNGAL LIPASE-LIKE DOMAIN-CONTAINING PROTEIN"/>
    <property type="match status" value="1"/>
</dbReference>
<dbReference type="GO" id="GO:0016787">
    <property type="term" value="F:hydrolase activity"/>
    <property type="evidence" value="ECO:0007669"/>
    <property type="project" value="UniProtKB-KW"/>
</dbReference>
<accession>A0AA88UNH3</accession>
<reference evidence="3" key="1">
    <citation type="submission" date="2022-12" db="EMBL/GenBank/DDBJ databases">
        <title>Draft genome assemblies for two species of Escallonia (Escalloniales).</title>
        <authorList>
            <person name="Chanderbali A."/>
            <person name="Dervinis C."/>
            <person name="Anghel I."/>
            <person name="Soltis D."/>
            <person name="Soltis P."/>
            <person name="Zapata F."/>
        </authorList>
    </citation>
    <scope>NUCLEOTIDE SEQUENCE</scope>
    <source>
        <strain evidence="3">UCBG92.1500</strain>
        <tissue evidence="3">Leaf</tissue>
    </source>
</reference>
<dbReference type="Gene3D" id="3.40.50.1820">
    <property type="entry name" value="alpha/beta hydrolase"/>
    <property type="match status" value="2"/>
</dbReference>
<dbReference type="AlphaFoldDB" id="A0AA88UNH3"/>
<evidence type="ECO:0000313" key="4">
    <source>
        <dbReference type="Proteomes" id="UP001187471"/>
    </source>
</evidence>
<dbReference type="GO" id="GO:0006629">
    <property type="term" value="P:lipid metabolic process"/>
    <property type="evidence" value="ECO:0007669"/>
    <property type="project" value="InterPro"/>
</dbReference>
<evidence type="ECO:0000259" key="2">
    <source>
        <dbReference type="Pfam" id="PF01764"/>
    </source>
</evidence>
<dbReference type="Proteomes" id="UP001187471">
    <property type="component" value="Unassembled WGS sequence"/>
</dbReference>
<feature type="domain" description="Fungal lipase-type" evidence="2">
    <location>
        <begin position="94"/>
        <end position="134"/>
    </location>
</feature>
<proteinExistence type="predicted"/>
<gene>
    <name evidence="3" type="ORF">RJ640_002105</name>
</gene>
<protein>
    <recommendedName>
        <fullName evidence="2">Fungal lipase-type domain-containing protein</fullName>
    </recommendedName>
</protein>
<keyword evidence="1" id="KW-0378">Hydrolase</keyword>
<dbReference type="InterPro" id="IPR002921">
    <property type="entry name" value="Fungal_lipase-type"/>
</dbReference>
<keyword evidence="4" id="KW-1185">Reference proteome</keyword>
<dbReference type="InterPro" id="IPR029058">
    <property type="entry name" value="AB_hydrolase_fold"/>
</dbReference>
<dbReference type="SUPFAM" id="SSF53474">
    <property type="entry name" value="alpha/beta-Hydrolases"/>
    <property type="match status" value="2"/>
</dbReference>
<dbReference type="PANTHER" id="PTHR31479">
    <property type="entry name" value="ALPHA/BETA-HYDROLASES SUPERFAMILY PROTEIN"/>
    <property type="match status" value="1"/>
</dbReference>
<dbReference type="EMBL" id="JAVXUO010000838">
    <property type="protein sequence ID" value="KAK2988636.1"/>
    <property type="molecule type" value="Genomic_DNA"/>
</dbReference>
<comment type="caution">
    <text evidence="3">The sequence shown here is derived from an EMBL/GenBank/DDBJ whole genome shotgun (WGS) entry which is preliminary data.</text>
</comment>